<dbReference type="PANTHER" id="PTHR30193:SF1">
    <property type="entry name" value="ABC TRANSPORTER PERMEASE PROTEIN YESP-RELATED"/>
    <property type="match status" value="1"/>
</dbReference>
<comment type="similarity">
    <text evidence="7">Belongs to the binding-protein-dependent transport system permease family.</text>
</comment>
<dbReference type="PROSITE" id="PS50928">
    <property type="entry name" value="ABC_TM1"/>
    <property type="match status" value="1"/>
</dbReference>
<dbReference type="AlphaFoldDB" id="A0A7Y9LCZ8"/>
<dbReference type="Proteomes" id="UP000569914">
    <property type="component" value="Unassembled WGS sequence"/>
</dbReference>
<dbReference type="GO" id="GO:0005886">
    <property type="term" value="C:plasma membrane"/>
    <property type="evidence" value="ECO:0007669"/>
    <property type="project" value="UniProtKB-SubCell"/>
</dbReference>
<evidence type="ECO:0000313" key="11">
    <source>
        <dbReference type="Proteomes" id="UP000569914"/>
    </source>
</evidence>
<feature type="transmembrane region" description="Helical" evidence="7">
    <location>
        <begin position="177"/>
        <end position="202"/>
    </location>
</feature>
<dbReference type="CDD" id="cd06261">
    <property type="entry name" value="TM_PBP2"/>
    <property type="match status" value="1"/>
</dbReference>
<name>A0A7Y9LCZ8_9ACTN</name>
<dbReference type="EMBL" id="JACCBU010000001">
    <property type="protein sequence ID" value="NYE73352.1"/>
    <property type="molecule type" value="Genomic_DNA"/>
</dbReference>
<keyword evidence="3" id="KW-1003">Cell membrane</keyword>
<feature type="transmembrane region" description="Helical" evidence="7">
    <location>
        <begin position="96"/>
        <end position="117"/>
    </location>
</feature>
<feature type="domain" description="ABC transmembrane type-1" evidence="9">
    <location>
        <begin position="92"/>
        <end position="304"/>
    </location>
</feature>
<feature type="transmembrane region" description="Helical" evidence="7">
    <location>
        <begin position="129"/>
        <end position="149"/>
    </location>
</feature>
<reference evidence="10 11" key="1">
    <citation type="submission" date="2020-07" db="EMBL/GenBank/DDBJ databases">
        <title>Sequencing the genomes of 1000 actinobacteria strains.</title>
        <authorList>
            <person name="Klenk H.-P."/>
        </authorList>
    </citation>
    <scope>NUCLEOTIDE SEQUENCE [LARGE SCALE GENOMIC DNA]</scope>
    <source>
        <strain evidence="10 11">DSM 22083</strain>
    </source>
</reference>
<organism evidence="10 11">
    <name type="scientific">Microlunatus parietis</name>
    <dbReference type="NCBI Taxonomy" id="682979"/>
    <lineage>
        <taxon>Bacteria</taxon>
        <taxon>Bacillati</taxon>
        <taxon>Actinomycetota</taxon>
        <taxon>Actinomycetes</taxon>
        <taxon>Propionibacteriales</taxon>
        <taxon>Propionibacteriaceae</taxon>
        <taxon>Microlunatus</taxon>
    </lineage>
</organism>
<evidence type="ECO:0000259" key="9">
    <source>
        <dbReference type="PROSITE" id="PS50928"/>
    </source>
</evidence>
<keyword evidence="2 7" id="KW-0813">Transport</keyword>
<keyword evidence="4 7" id="KW-0812">Transmembrane</keyword>
<dbReference type="SUPFAM" id="SSF161098">
    <property type="entry name" value="MetI-like"/>
    <property type="match status" value="1"/>
</dbReference>
<evidence type="ECO:0000256" key="4">
    <source>
        <dbReference type="ARBA" id="ARBA00022692"/>
    </source>
</evidence>
<comment type="subcellular location">
    <subcellularLocation>
        <location evidence="1 7">Cell membrane</location>
        <topology evidence="1 7">Multi-pass membrane protein</topology>
    </subcellularLocation>
</comment>
<evidence type="ECO:0000256" key="7">
    <source>
        <dbReference type="RuleBase" id="RU363032"/>
    </source>
</evidence>
<dbReference type="InterPro" id="IPR051393">
    <property type="entry name" value="ABC_transporter_permease"/>
</dbReference>
<dbReference type="InterPro" id="IPR000515">
    <property type="entry name" value="MetI-like"/>
</dbReference>
<sequence length="315" mass="34968">MATLNGARVHPPGTPAPAPARRRRAGSRWLRYEGLLYIAPVILGIVAFQLIPIMVSMYLSLADWNALSAPRFIGLRNFQEMFTNDPLYLETLRNTLLFTFGAIPATTVLAFLLALLCNRRVPGIPVFRAAYFAPFITNVVAIGYIWYWIFKPDGGALNGLLGTVGIQGPAWLADSRLALLSVIIVSVWQGTGYPMVIFLAGLQGIPADLYESASIDGASTRQQLFKITIPLMTPSVFFVLITQFITSFQVFGVIYIMTSGGPGHSTSVYIYYLYQVAFSFGRFGYAAAMAWVLFVILGVITYLQWKLQKRWVFYG</sequence>
<dbReference type="RefSeq" id="WP_179754789.1">
    <property type="nucleotide sequence ID" value="NZ_JACCBU010000001.1"/>
</dbReference>
<feature type="transmembrane region" description="Helical" evidence="7">
    <location>
        <begin position="283"/>
        <end position="303"/>
    </location>
</feature>
<evidence type="ECO:0000256" key="8">
    <source>
        <dbReference type="SAM" id="MobiDB-lite"/>
    </source>
</evidence>
<keyword evidence="6 7" id="KW-0472">Membrane</keyword>
<accession>A0A7Y9LCZ8</accession>
<evidence type="ECO:0000256" key="2">
    <source>
        <dbReference type="ARBA" id="ARBA00022448"/>
    </source>
</evidence>
<evidence type="ECO:0000256" key="6">
    <source>
        <dbReference type="ARBA" id="ARBA00023136"/>
    </source>
</evidence>
<gene>
    <name evidence="10" type="ORF">BKA15_004681</name>
</gene>
<dbReference type="Gene3D" id="1.10.3720.10">
    <property type="entry name" value="MetI-like"/>
    <property type="match status" value="1"/>
</dbReference>
<keyword evidence="10" id="KW-0762">Sugar transport</keyword>
<feature type="transmembrane region" description="Helical" evidence="7">
    <location>
        <begin position="34"/>
        <end position="59"/>
    </location>
</feature>
<evidence type="ECO:0000313" key="10">
    <source>
        <dbReference type="EMBL" id="NYE73352.1"/>
    </source>
</evidence>
<dbReference type="InterPro" id="IPR035906">
    <property type="entry name" value="MetI-like_sf"/>
</dbReference>
<comment type="caution">
    <text evidence="10">The sequence shown here is derived from an EMBL/GenBank/DDBJ whole genome shotgun (WGS) entry which is preliminary data.</text>
</comment>
<feature type="region of interest" description="Disordered" evidence="8">
    <location>
        <begin position="1"/>
        <end position="22"/>
    </location>
</feature>
<evidence type="ECO:0000256" key="1">
    <source>
        <dbReference type="ARBA" id="ARBA00004651"/>
    </source>
</evidence>
<evidence type="ECO:0000256" key="5">
    <source>
        <dbReference type="ARBA" id="ARBA00022989"/>
    </source>
</evidence>
<feature type="transmembrane region" description="Helical" evidence="7">
    <location>
        <begin position="236"/>
        <end position="257"/>
    </location>
</feature>
<dbReference type="PANTHER" id="PTHR30193">
    <property type="entry name" value="ABC TRANSPORTER PERMEASE PROTEIN"/>
    <property type="match status" value="1"/>
</dbReference>
<dbReference type="Pfam" id="PF00528">
    <property type="entry name" value="BPD_transp_1"/>
    <property type="match status" value="1"/>
</dbReference>
<dbReference type="GO" id="GO:0055085">
    <property type="term" value="P:transmembrane transport"/>
    <property type="evidence" value="ECO:0007669"/>
    <property type="project" value="InterPro"/>
</dbReference>
<keyword evidence="5 7" id="KW-1133">Transmembrane helix</keyword>
<evidence type="ECO:0000256" key="3">
    <source>
        <dbReference type="ARBA" id="ARBA00022475"/>
    </source>
</evidence>
<protein>
    <submittedName>
        <fullName evidence="10">ABC-type sugar transport system permease subunit</fullName>
    </submittedName>
</protein>
<proteinExistence type="inferred from homology"/>
<keyword evidence="11" id="KW-1185">Reference proteome</keyword>